<gene>
    <name evidence="1" type="ORF">K8P03_11030</name>
</gene>
<dbReference type="RefSeq" id="WP_223420662.1">
    <property type="nucleotide sequence ID" value="NZ_JAIPME010000002.1"/>
</dbReference>
<proteinExistence type="predicted"/>
<dbReference type="EMBL" id="JAIPME010000002">
    <property type="protein sequence ID" value="MBZ2387805.1"/>
    <property type="molecule type" value="Genomic_DNA"/>
</dbReference>
<name>A0ABS7T1Y9_9FIRM</name>
<organism evidence="1 2">
    <name type="scientific">Anaerococcus murdochii</name>
    <dbReference type="NCBI Taxonomy" id="411577"/>
    <lineage>
        <taxon>Bacteria</taxon>
        <taxon>Bacillati</taxon>
        <taxon>Bacillota</taxon>
        <taxon>Tissierellia</taxon>
        <taxon>Tissierellales</taxon>
        <taxon>Peptoniphilaceae</taxon>
        <taxon>Anaerococcus</taxon>
    </lineage>
</organism>
<dbReference type="Pfam" id="PF11753">
    <property type="entry name" value="DUF3310"/>
    <property type="match status" value="1"/>
</dbReference>
<evidence type="ECO:0000313" key="1">
    <source>
        <dbReference type="EMBL" id="MBZ2387805.1"/>
    </source>
</evidence>
<comment type="caution">
    <text evidence="1">The sequence shown here is derived from an EMBL/GenBank/DDBJ whole genome shotgun (WGS) entry which is preliminary data.</text>
</comment>
<accession>A0ABS7T1Y9</accession>
<dbReference type="InterPro" id="IPR021739">
    <property type="entry name" value="SaV-like"/>
</dbReference>
<dbReference type="Proteomes" id="UP000734271">
    <property type="component" value="Unassembled WGS sequence"/>
</dbReference>
<protein>
    <submittedName>
        <fullName evidence="1">DUF3310 domain-containing protein</fullName>
    </submittedName>
</protein>
<evidence type="ECO:0000313" key="2">
    <source>
        <dbReference type="Proteomes" id="UP000734271"/>
    </source>
</evidence>
<sequence length="88" mass="10263">MTEIRPDYYKSGGLEAFDVIDAFDLDFNLGNAFKYIARAGKKDNKVEDLRKAITYLNREIEKEEKARPFCMPDAFEKAIMDYGRQENL</sequence>
<keyword evidence="2" id="KW-1185">Reference proteome</keyword>
<reference evidence="1 2" key="1">
    <citation type="submission" date="2021-08" db="EMBL/GenBank/DDBJ databases">
        <title>FDA dAtabase for Regulatory Grade micrObial Sequences (FDA-ARGOS): Supporting development and validation of Infectious Disease Dx tests.</title>
        <authorList>
            <person name="Sproer C."/>
            <person name="Gronow S."/>
            <person name="Severitt S."/>
            <person name="Schroder I."/>
            <person name="Tallon L."/>
            <person name="Sadzewicz L."/>
            <person name="Zhao X."/>
            <person name="Boylan J."/>
            <person name="Ott S."/>
            <person name="Bowen H."/>
            <person name="Vavikolanu K."/>
            <person name="Hazen T."/>
            <person name="Aluvathingal J."/>
            <person name="Nadendla S."/>
            <person name="Lowell S."/>
            <person name="Myers T."/>
            <person name="Yan Y."/>
            <person name="Sichtig H."/>
        </authorList>
    </citation>
    <scope>NUCLEOTIDE SEQUENCE [LARGE SCALE GENOMIC DNA]</scope>
    <source>
        <strain evidence="1 2">FDAARGOS_1460</strain>
    </source>
</reference>